<evidence type="ECO:0000313" key="2">
    <source>
        <dbReference type="EMBL" id="MDX8031278.1"/>
    </source>
</evidence>
<organism evidence="2 3">
    <name type="scientific">Lentzea miocenica</name>
    <dbReference type="NCBI Taxonomy" id="3095431"/>
    <lineage>
        <taxon>Bacteria</taxon>
        <taxon>Bacillati</taxon>
        <taxon>Actinomycetota</taxon>
        <taxon>Actinomycetes</taxon>
        <taxon>Pseudonocardiales</taxon>
        <taxon>Pseudonocardiaceae</taxon>
        <taxon>Lentzea</taxon>
    </lineage>
</organism>
<gene>
    <name evidence="2" type="ORF">SK803_13705</name>
</gene>
<dbReference type="RefSeq" id="WP_319966344.1">
    <property type="nucleotide sequence ID" value="NZ_JAXAVW010000010.1"/>
</dbReference>
<dbReference type="Proteomes" id="UP001285521">
    <property type="component" value="Unassembled WGS sequence"/>
</dbReference>
<comment type="caution">
    <text evidence="2">The sequence shown here is derived from an EMBL/GenBank/DDBJ whole genome shotgun (WGS) entry which is preliminary data.</text>
</comment>
<proteinExistence type="predicted"/>
<keyword evidence="1" id="KW-0812">Transmembrane</keyword>
<protein>
    <submittedName>
        <fullName evidence="2">Uncharacterized protein</fullName>
    </submittedName>
</protein>
<keyword evidence="3" id="KW-1185">Reference proteome</keyword>
<keyword evidence="1" id="KW-1133">Transmembrane helix</keyword>
<name>A0ABU4SZD9_9PSEU</name>
<evidence type="ECO:0000256" key="1">
    <source>
        <dbReference type="SAM" id="Phobius"/>
    </source>
</evidence>
<keyword evidence="1" id="KW-0472">Membrane</keyword>
<sequence>MKERLARKLTIVAVLAGLVLHIGLGYRAGLVVAGIALAAHLLIGVVVRRAWRRRTPT</sequence>
<evidence type="ECO:0000313" key="3">
    <source>
        <dbReference type="Proteomes" id="UP001285521"/>
    </source>
</evidence>
<reference evidence="2 3" key="1">
    <citation type="submission" date="2023-11" db="EMBL/GenBank/DDBJ databases">
        <title>Lentzea sokolovensis, sp. nov., Lentzea kristufkii, sp. nov., and Lentzea miocenensis, sp. nov., rare actinobacteria from Sokolov Coal Basin, Miocene lacustrine sediment, Czech Republic.</title>
        <authorList>
            <person name="Lara A."/>
            <person name="Kotroba L."/>
            <person name="Nouioui I."/>
            <person name="Neumann-Schaal M."/>
            <person name="Mast Y."/>
            <person name="Chronakova A."/>
        </authorList>
    </citation>
    <scope>NUCLEOTIDE SEQUENCE [LARGE SCALE GENOMIC DNA]</scope>
    <source>
        <strain evidence="2 3">BCCO 10_0856</strain>
    </source>
</reference>
<accession>A0ABU4SZD9</accession>
<dbReference type="EMBL" id="JAXAVW010000010">
    <property type="protein sequence ID" value="MDX8031278.1"/>
    <property type="molecule type" value="Genomic_DNA"/>
</dbReference>
<feature type="transmembrane region" description="Helical" evidence="1">
    <location>
        <begin position="35"/>
        <end position="51"/>
    </location>
</feature>